<gene>
    <name evidence="4" type="ORF">ABID26_004739</name>
</gene>
<evidence type="ECO:0000256" key="2">
    <source>
        <dbReference type="SAM" id="SignalP"/>
    </source>
</evidence>
<evidence type="ECO:0000259" key="3">
    <source>
        <dbReference type="Pfam" id="PF07987"/>
    </source>
</evidence>
<reference evidence="4 5" key="1">
    <citation type="submission" date="2024-06" db="EMBL/GenBank/DDBJ databases">
        <title>Genomic Encyclopedia of Type Strains, Phase IV (KMG-IV): sequencing the most valuable type-strain genomes for metagenomic binning, comparative biology and taxonomic classification.</title>
        <authorList>
            <person name="Goeker M."/>
        </authorList>
    </citation>
    <scope>NUCLEOTIDE SEQUENCE [LARGE SCALE GENOMIC DNA]</scope>
    <source>
        <strain evidence="4 5">DSM 29846</strain>
    </source>
</reference>
<dbReference type="Proteomes" id="UP001549036">
    <property type="component" value="Unassembled WGS sequence"/>
</dbReference>
<evidence type="ECO:0000313" key="5">
    <source>
        <dbReference type="Proteomes" id="UP001549036"/>
    </source>
</evidence>
<feature type="signal peptide" evidence="2">
    <location>
        <begin position="1"/>
        <end position="26"/>
    </location>
</feature>
<dbReference type="EMBL" id="JBEPLM010000009">
    <property type="protein sequence ID" value="MET3595327.1"/>
    <property type="molecule type" value="Genomic_DNA"/>
</dbReference>
<comment type="caution">
    <text evidence="4">The sequence shown here is derived from an EMBL/GenBank/DDBJ whole genome shotgun (WGS) entry which is preliminary data.</text>
</comment>
<dbReference type="RefSeq" id="WP_354416753.1">
    <property type="nucleotide sequence ID" value="NZ_JBEPLM010000009.1"/>
</dbReference>
<keyword evidence="5" id="KW-1185">Reference proteome</keyword>
<protein>
    <submittedName>
        <fullName evidence="4">Uncharacterized protein YcnI</fullName>
    </submittedName>
</protein>
<feature type="region of interest" description="Disordered" evidence="1">
    <location>
        <begin position="88"/>
        <end position="107"/>
    </location>
</feature>
<organism evidence="4 5">
    <name type="scientific">Mesorhizobium shonense</name>
    <dbReference type="NCBI Taxonomy" id="1209948"/>
    <lineage>
        <taxon>Bacteria</taxon>
        <taxon>Pseudomonadati</taxon>
        <taxon>Pseudomonadota</taxon>
        <taxon>Alphaproteobacteria</taxon>
        <taxon>Hyphomicrobiales</taxon>
        <taxon>Phyllobacteriaceae</taxon>
        <taxon>Mesorhizobium</taxon>
    </lineage>
</organism>
<evidence type="ECO:0000313" key="4">
    <source>
        <dbReference type="EMBL" id="MET3595327.1"/>
    </source>
</evidence>
<evidence type="ECO:0000256" key="1">
    <source>
        <dbReference type="SAM" id="MobiDB-lite"/>
    </source>
</evidence>
<keyword evidence="2" id="KW-0732">Signal</keyword>
<dbReference type="Pfam" id="PF07987">
    <property type="entry name" value="DUF1775"/>
    <property type="match status" value="1"/>
</dbReference>
<sequence>MTAKLGTALRIALTAAAVAAAQPASAHITFEAKEVKAGATARFVLRVPHGCAGSATIAVRISIPEGLSEANPQSKPGWTLDIVSAGPETTASTEAGDDAHAGPGGAAVEEISWSGRLEDARHDEFIFRAKVDAAAAGKDLFVPVVQQCEAGLERWIEIPASGGSADDLRFPAPSVKVVR</sequence>
<proteinExistence type="predicted"/>
<feature type="chain" id="PRO_5047104464" evidence="2">
    <location>
        <begin position="27"/>
        <end position="179"/>
    </location>
</feature>
<dbReference type="CDD" id="cd08545">
    <property type="entry name" value="YcnI_like"/>
    <property type="match status" value="1"/>
</dbReference>
<accession>A0ABV2HZ48</accession>
<name>A0ABV2HZ48_9HYPH</name>
<feature type="domain" description="YncI copper-binding" evidence="3">
    <location>
        <begin position="27"/>
        <end position="177"/>
    </location>
</feature>
<dbReference type="InterPro" id="IPR012533">
    <property type="entry name" value="YcnI-copper_dom"/>
</dbReference>
<dbReference type="InterPro" id="IPR038507">
    <property type="entry name" value="YcnI-like_sf"/>
</dbReference>
<dbReference type="Gene3D" id="2.60.40.2230">
    <property type="entry name" value="Uncharacterised protein YcnI-like PF07987, DUF1775"/>
    <property type="match status" value="1"/>
</dbReference>